<dbReference type="GO" id="GO:0005525">
    <property type="term" value="F:GTP binding"/>
    <property type="evidence" value="ECO:0007669"/>
    <property type="project" value="UniProtKB-KW"/>
</dbReference>
<reference evidence="3" key="1">
    <citation type="journal article" date="2020" name="J. Eukaryot. Microbiol.">
        <title>De novo Sequencing, Assembly and Annotation of the Transcriptome for the Free-Living Testate Amoeba Arcella intermedia.</title>
        <authorList>
            <person name="Ribeiro G.M."/>
            <person name="Porfirio-Sousa A.L."/>
            <person name="Maurer-Alcala X.X."/>
            <person name="Katz L.A."/>
            <person name="Lahr D.J.G."/>
        </authorList>
    </citation>
    <scope>NUCLEOTIDE SEQUENCE</scope>
</reference>
<dbReference type="InterPro" id="IPR001806">
    <property type="entry name" value="Small_GTPase"/>
</dbReference>
<dbReference type="InterPro" id="IPR020849">
    <property type="entry name" value="Small_GTPase_Ras-type"/>
</dbReference>
<dbReference type="SMART" id="SM00173">
    <property type="entry name" value="RAS"/>
    <property type="match status" value="1"/>
</dbReference>
<dbReference type="GO" id="GO:0003924">
    <property type="term" value="F:GTPase activity"/>
    <property type="evidence" value="ECO:0007669"/>
    <property type="project" value="InterPro"/>
</dbReference>
<dbReference type="PROSITE" id="PS51421">
    <property type="entry name" value="RAS"/>
    <property type="match status" value="1"/>
</dbReference>
<keyword evidence="1" id="KW-0547">Nucleotide-binding</keyword>
<sequence>MENAMTYRDWILRDQDVIEGVPIILCGTKCDLADQRGVSVEEAQQLANNWKCPYIENSALTRTNLDLTFNNLVREIRKTYNNNYKSNRGGCILL</sequence>
<protein>
    <submittedName>
        <fullName evidence="3">Uncharacterized protein</fullName>
    </submittedName>
</protein>
<dbReference type="EMBL" id="GIBP01011131">
    <property type="protein sequence ID" value="NDV40100.1"/>
    <property type="molecule type" value="Transcribed_RNA"/>
</dbReference>
<evidence type="ECO:0000256" key="2">
    <source>
        <dbReference type="ARBA" id="ARBA00023134"/>
    </source>
</evidence>
<dbReference type="Pfam" id="PF00071">
    <property type="entry name" value="Ras"/>
    <property type="match status" value="1"/>
</dbReference>
<dbReference type="Gene3D" id="3.40.50.300">
    <property type="entry name" value="P-loop containing nucleotide triphosphate hydrolases"/>
    <property type="match status" value="1"/>
</dbReference>
<keyword evidence="2" id="KW-0342">GTP-binding</keyword>
<proteinExistence type="predicted"/>
<dbReference type="PRINTS" id="PR00449">
    <property type="entry name" value="RASTRNSFRMNG"/>
</dbReference>
<dbReference type="PROSITE" id="PS51419">
    <property type="entry name" value="RAB"/>
    <property type="match status" value="1"/>
</dbReference>
<dbReference type="PANTHER" id="PTHR24070">
    <property type="entry name" value="RAS, DI-RAS, AND RHEB FAMILY MEMBERS OF SMALL GTPASE SUPERFAMILY"/>
    <property type="match status" value="1"/>
</dbReference>
<dbReference type="GO" id="GO:0016020">
    <property type="term" value="C:membrane"/>
    <property type="evidence" value="ECO:0007669"/>
    <property type="project" value="InterPro"/>
</dbReference>
<dbReference type="AlphaFoldDB" id="A0A6B2LTB6"/>
<dbReference type="SMART" id="SM00175">
    <property type="entry name" value="RAB"/>
    <property type="match status" value="1"/>
</dbReference>
<evidence type="ECO:0000313" key="3">
    <source>
        <dbReference type="EMBL" id="NDV40100.1"/>
    </source>
</evidence>
<dbReference type="InterPro" id="IPR027417">
    <property type="entry name" value="P-loop_NTPase"/>
</dbReference>
<evidence type="ECO:0000256" key="1">
    <source>
        <dbReference type="ARBA" id="ARBA00022741"/>
    </source>
</evidence>
<dbReference type="GO" id="GO:0007165">
    <property type="term" value="P:signal transduction"/>
    <property type="evidence" value="ECO:0007669"/>
    <property type="project" value="InterPro"/>
</dbReference>
<accession>A0A6B2LTB6</accession>
<organism evidence="3">
    <name type="scientific">Arcella intermedia</name>
    <dbReference type="NCBI Taxonomy" id="1963864"/>
    <lineage>
        <taxon>Eukaryota</taxon>
        <taxon>Amoebozoa</taxon>
        <taxon>Tubulinea</taxon>
        <taxon>Elardia</taxon>
        <taxon>Arcellinida</taxon>
        <taxon>Sphaerothecina</taxon>
        <taxon>Arcellidae</taxon>
        <taxon>Arcella</taxon>
    </lineage>
</organism>
<name>A0A6B2LTB6_9EUKA</name>
<dbReference type="SUPFAM" id="SSF52540">
    <property type="entry name" value="P-loop containing nucleoside triphosphate hydrolases"/>
    <property type="match status" value="1"/>
</dbReference>